<gene>
    <name evidence="1" type="ORF">QWY31_05650</name>
</gene>
<evidence type="ECO:0000313" key="1">
    <source>
        <dbReference type="EMBL" id="MDN4164976.1"/>
    </source>
</evidence>
<reference evidence="1" key="1">
    <citation type="submission" date="2023-06" db="EMBL/GenBank/DDBJ databases">
        <title>Cytophagales bacterium Strain LB-30, isolated from soil.</title>
        <authorList>
            <person name="Liu B."/>
        </authorList>
    </citation>
    <scope>NUCLEOTIDE SEQUENCE</scope>
    <source>
        <strain evidence="1">LB-30</strain>
    </source>
</reference>
<sequence>MNLRLLKATQLIVLLVFVFGCSKEGTPGPQGEQGIQGEQGEKGETGTANVIYSDWIATEFTEEVTGLTNAFFLAENIEVDISKDVLLVYGKLTEGNIDNVLPLPFTNVFVGEAYLFNLVSDSNENRLQIIGLTNDGAQHAFTFFEFYRYVVIPGGVSTNGRQMGLDFNNYEEVIAFYNIPN</sequence>
<accession>A0ABT8F4R6</accession>
<dbReference type="PROSITE" id="PS51257">
    <property type="entry name" value="PROKAR_LIPOPROTEIN"/>
    <property type="match status" value="1"/>
</dbReference>
<dbReference type="RefSeq" id="WP_320003500.1">
    <property type="nucleotide sequence ID" value="NZ_JAUHJS010000002.1"/>
</dbReference>
<dbReference type="Gene3D" id="1.20.5.320">
    <property type="entry name" value="6-Phosphogluconate Dehydrogenase, domain 3"/>
    <property type="match status" value="1"/>
</dbReference>
<organism evidence="1 2">
    <name type="scientific">Shiella aurantiaca</name>
    <dbReference type="NCBI Taxonomy" id="3058365"/>
    <lineage>
        <taxon>Bacteria</taxon>
        <taxon>Pseudomonadati</taxon>
        <taxon>Bacteroidota</taxon>
        <taxon>Cytophagia</taxon>
        <taxon>Cytophagales</taxon>
        <taxon>Shiellaceae</taxon>
        <taxon>Shiella</taxon>
    </lineage>
</organism>
<name>A0ABT8F4R6_9BACT</name>
<comment type="caution">
    <text evidence="1">The sequence shown here is derived from an EMBL/GenBank/DDBJ whole genome shotgun (WGS) entry which is preliminary data.</text>
</comment>
<keyword evidence="2" id="KW-1185">Reference proteome</keyword>
<protein>
    <submittedName>
        <fullName evidence="1">Collagen-like protein</fullName>
    </submittedName>
</protein>
<dbReference type="Proteomes" id="UP001168552">
    <property type="component" value="Unassembled WGS sequence"/>
</dbReference>
<proteinExistence type="predicted"/>
<evidence type="ECO:0000313" key="2">
    <source>
        <dbReference type="Proteomes" id="UP001168552"/>
    </source>
</evidence>
<dbReference type="EMBL" id="JAUHJS010000002">
    <property type="protein sequence ID" value="MDN4164976.1"/>
    <property type="molecule type" value="Genomic_DNA"/>
</dbReference>